<dbReference type="GO" id="GO:0003700">
    <property type="term" value="F:DNA-binding transcription factor activity"/>
    <property type="evidence" value="ECO:0007669"/>
    <property type="project" value="InterPro"/>
</dbReference>
<evidence type="ECO:0000259" key="4">
    <source>
        <dbReference type="PROSITE" id="PS01124"/>
    </source>
</evidence>
<dbReference type="OrthoDB" id="636258at2"/>
<reference evidence="5 6" key="1">
    <citation type="submission" date="2019-02" db="EMBL/GenBank/DDBJ databases">
        <title>Flavobacterium sp. RD-2-33 isolated from forest soil.</title>
        <authorList>
            <person name="Chaudhary D.K."/>
        </authorList>
    </citation>
    <scope>NUCLEOTIDE SEQUENCE [LARGE SCALE GENOMIC DNA]</scope>
    <source>
        <strain evidence="5 6">RD-2-33</strain>
    </source>
</reference>
<keyword evidence="1" id="KW-0805">Transcription regulation</keyword>
<dbReference type="PANTHER" id="PTHR40055">
    <property type="entry name" value="TRANSCRIPTIONAL REGULATOR YGIV-RELATED"/>
    <property type="match status" value="1"/>
</dbReference>
<dbReference type="SUPFAM" id="SSF46689">
    <property type="entry name" value="Homeodomain-like"/>
    <property type="match status" value="1"/>
</dbReference>
<dbReference type="PROSITE" id="PS01124">
    <property type="entry name" value="HTH_ARAC_FAMILY_2"/>
    <property type="match status" value="1"/>
</dbReference>
<dbReference type="Gene3D" id="1.10.10.60">
    <property type="entry name" value="Homeodomain-like"/>
    <property type="match status" value="2"/>
</dbReference>
<dbReference type="EMBL" id="SJPE01000003">
    <property type="protein sequence ID" value="TBX70387.1"/>
    <property type="molecule type" value="Genomic_DNA"/>
</dbReference>
<accession>A0A4Q9Z6W9</accession>
<evidence type="ECO:0000256" key="3">
    <source>
        <dbReference type="ARBA" id="ARBA00023163"/>
    </source>
</evidence>
<dbReference type="PRINTS" id="PR00032">
    <property type="entry name" value="HTHARAC"/>
</dbReference>
<dbReference type="SMART" id="SM00342">
    <property type="entry name" value="HTH_ARAC"/>
    <property type="match status" value="1"/>
</dbReference>
<keyword evidence="6" id="KW-1185">Reference proteome</keyword>
<dbReference type="AlphaFoldDB" id="A0A4Q9Z6W9"/>
<organism evidence="5 6">
    <name type="scientific">Flavobacterium silvisoli</name>
    <dbReference type="NCBI Taxonomy" id="2529433"/>
    <lineage>
        <taxon>Bacteria</taxon>
        <taxon>Pseudomonadati</taxon>
        <taxon>Bacteroidota</taxon>
        <taxon>Flavobacteriia</taxon>
        <taxon>Flavobacteriales</taxon>
        <taxon>Flavobacteriaceae</taxon>
        <taxon>Flavobacterium</taxon>
    </lineage>
</organism>
<protein>
    <submittedName>
        <fullName evidence="5">AraC family transcriptional regulator</fullName>
    </submittedName>
</protein>
<sequence length="273" mass="31353">MLNSILAYINNHPEETISLEKLSAISGYSPHYLHRKLGEELNEPIGSYIIRQRIQTAAYLLAMTSLKISEIKALVGYSNDSAFARVFKAHKGISPKAFRNRQKEVLQSDQPQDNYLSLCHETVKIAEQEAYIFPHLCHYLSKESYAVWEKVEWFLNENKLHKNDFDYYAILHDCPNVNNSELLRYDAALVPKNGQKLPLSKLFQTTVLGGTFIRYKFCCPVASYAATATLVNNHLFSLEDAEHSAGVSYFKFNTLPDYQNPDNQFIEWYLPVN</sequence>
<feature type="domain" description="HTH araC/xylS-type" evidence="4">
    <location>
        <begin position="3"/>
        <end position="101"/>
    </location>
</feature>
<dbReference type="Gene3D" id="3.20.80.10">
    <property type="entry name" value="Regulatory factor, effector binding domain"/>
    <property type="match status" value="1"/>
</dbReference>
<dbReference type="InterPro" id="IPR020449">
    <property type="entry name" value="Tscrpt_reg_AraC-type_HTH"/>
</dbReference>
<comment type="caution">
    <text evidence="5">The sequence shown here is derived from an EMBL/GenBank/DDBJ whole genome shotgun (WGS) entry which is preliminary data.</text>
</comment>
<dbReference type="InterPro" id="IPR011256">
    <property type="entry name" value="Reg_factor_effector_dom_sf"/>
</dbReference>
<dbReference type="Proteomes" id="UP000293300">
    <property type="component" value="Unassembled WGS sequence"/>
</dbReference>
<evidence type="ECO:0000313" key="6">
    <source>
        <dbReference type="Proteomes" id="UP000293300"/>
    </source>
</evidence>
<dbReference type="RefSeq" id="WP_131475348.1">
    <property type="nucleotide sequence ID" value="NZ_SJPE01000003.1"/>
</dbReference>
<proteinExistence type="predicted"/>
<evidence type="ECO:0000256" key="2">
    <source>
        <dbReference type="ARBA" id="ARBA00023125"/>
    </source>
</evidence>
<evidence type="ECO:0000256" key="1">
    <source>
        <dbReference type="ARBA" id="ARBA00023015"/>
    </source>
</evidence>
<dbReference type="GO" id="GO:0043565">
    <property type="term" value="F:sequence-specific DNA binding"/>
    <property type="evidence" value="ECO:0007669"/>
    <property type="project" value="InterPro"/>
</dbReference>
<dbReference type="InterPro" id="IPR009057">
    <property type="entry name" value="Homeodomain-like_sf"/>
</dbReference>
<evidence type="ECO:0000313" key="5">
    <source>
        <dbReference type="EMBL" id="TBX70387.1"/>
    </source>
</evidence>
<keyword evidence="2" id="KW-0238">DNA-binding</keyword>
<dbReference type="InterPro" id="IPR018060">
    <property type="entry name" value="HTH_AraC"/>
</dbReference>
<keyword evidence="3" id="KW-0804">Transcription</keyword>
<name>A0A4Q9Z6W9_9FLAO</name>
<dbReference type="InterPro" id="IPR050908">
    <property type="entry name" value="SmbC-like"/>
</dbReference>
<dbReference type="PANTHER" id="PTHR40055:SF1">
    <property type="entry name" value="TRANSCRIPTIONAL REGULATOR YGIV-RELATED"/>
    <property type="match status" value="1"/>
</dbReference>
<gene>
    <name evidence="5" type="ORF">EZL74_04215</name>
</gene>
<dbReference type="Pfam" id="PF12833">
    <property type="entry name" value="HTH_18"/>
    <property type="match status" value="1"/>
</dbReference>